<dbReference type="InterPro" id="IPR010982">
    <property type="entry name" value="Lambda_DNA-bd_dom_sf"/>
</dbReference>
<dbReference type="Gene3D" id="1.10.260.40">
    <property type="entry name" value="lambda repressor-like DNA-binding domains"/>
    <property type="match status" value="1"/>
</dbReference>
<name>A0A068Z1Z1_9GAMM</name>
<gene>
    <name evidence="1" type="ORF">SYMBAF_08080</name>
</gene>
<dbReference type="GO" id="GO:0003677">
    <property type="term" value="F:DNA binding"/>
    <property type="evidence" value="ECO:0007669"/>
    <property type="project" value="InterPro"/>
</dbReference>
<evidence type="ECO:0000313" key="1">
    <source>
        <dbReference type="EMBL" id="QLH62895.1"/>
    </source>
</evidence>
<organism evidence="1 2">
    <name type="scientific">Serratia symbiotica</name>
    <dbReference type="NCBI Taxonomy" id="138074"/>
    <lineage>
        <taxon>Bacteria</taxon>
        <taxon>Pseudomonadati</taxon>
        <taxon>Pseudomonadota</taxon>
        <taxon>Gammaproteobacteria</taxon>
        <taxon>Enterobacterales</taxon>
        <taxon>Yersiniaceae</taxon>
        <taxon>Serratia</taxon>
    </lineage>
</organism>
<evidence type="ECO:0000313" key="2">
    <source>
        <dbReference type="Proteomes" id="UP000042738"/>
    </source>
</evidence>
<accession>A0A068Z1Z1</accession>
<dbReference type="RefSeq" id="WP_052447744.1">
    <property type="nucleotide sequence ID" value="NZ_CP050855.1"/>
</dbReference>
<reference evidence="1 2" key="1">
    <citation type="journal article" date="2014" name="Genome Announc.">
        <title>Whole-Genome Sequence of Serratia symbiotica Strain CWBI-2.3T, a Free-Living Symbiont of the Black Bean Aphid Aphis fabae.</title>
        <authorList>
            <person name="Foray V."/>
            <person name="Grigorescu A.S."/>
            <person name="Sabri A."/>
            <person name="Haubruge E."/>
            <person name="Lognay G."/>
            <person name="Francis F."/>
            <person name="Fauconnier M.L."/>
            <person name="Hance T."/>
            <person name="Thonart P."/>
        </authorList>
    </citation>
    <scope>NUCLEOTIDE SEQUENCE [LARGE SCALE GENOMIC DNA]</scope>
    <source>
        <strain evidence="1">CWBI-2.3</strain>
    </source>
</reference>
<dbReference type="AlphaFoldDB" id="A0A068Z1Z1"/>
<dbReference type="Proteomes" id="UP000042738">
    <property type="component" value="Chromosome"/>
</dbReference>
<dbReference type="GeneID" id="93736454"/>
<proteinExistence type="predicted"/>
<sequence>MLDTLGKRLKCCRAATSTTPQEVVAYINQNGGELSYPSYTRWESGHNIPKRKAYLLRYIADFFKVKGFTVSSEWIESGEGFPPQFSEYSNLDEDTLFILTARSLSNSELIQIGGSYGEPFVNLGEMCIISKESEIINNNGKLCWIKVNKDPHPMIGIVKIASEDTVLVKMKKE</sequence>
<dbReference type="EMBL" id="CP050855">
    <property type="protein sequence ID" value="QLH62895.1"/>
    <property type="molecule type" value="Genomic_DNA"/>
</dbReference>
<protein>
    <submittedName>
        <fullName evidence="1">Uncharacterized protein</fullName>
    </submittedName>
</protein>